<sequence length="395" mass="45674">MNDTGVVMPVYIQKPSFLKAAIESMLHQDLPYFRMIIVVDGAPEMIGFVEEYSRNDPRIEIVINETNKGVSKSLNRGFDILFQDPSIKYLTWVSSDNIYYPNFLSTLRTFLSTSPPNVGLVYSSFQNINDNGNTLLTEAQLEIQRNYQAMPKVNLLDACIVGVSFMYKSEYAKNLDGYGAEPVEDYDYWLRLTQFCDMAFIPIELVDYRVDSEYSISASLKNENHHRRWRYMYHLVRHQARVRLQITPELTVVYIGTDTENAVKRAENLYDQVFSNYHFKIVDRSPDQSITSTLIHIPHPLTEFIPNPFADEHQALLAAIHSIQTPYTLILGDDLFPTPMFIQTLISQLRNAAPSFLSSSFTSNYEKVVFQTELYSENPFKNQLFRTLKLKEKLQ</sequence>
<dbReference type="GO" id="GO:0016757">
    <property type="term" value="F:glycosyltransferase activity"/>
    <property type="evidence" value="ECO:0007669"/>
    <property type="project" value="UniProtKB-KW"/>
</dbReference>
<proteinExistence type="predicted"/>
<reference evidence="2 3" key="1">
    <citation type="submission" date="2024-02" db="EMBL/GenBank/DDBJ databases">
        <title>Seven novel Bacillus-like species.</title>
        <authorList>
            <person name="Liu G."/>
        </authorList>
    </citation>
    <scope>NUCLEOTIDE SEQUENCE [LARGE SCALE GENOMIC DNA]</scope>
    <source>
        <strain evidence="2 3">FJAT-52054</strain>
    </source>
</reference>
<accession>A0ABZ2NK32</accession>
<keyword evidence="2" id="KW-0808">Transferase</keyword>
<dbReference type="Proteomes" id="UP001377337">
    <property type="component" value="Chromosome"/>
</dbReference>
<dbReference type="EC" id="2.4.-.-" evidence="2"/>
<dbReference type="Gene3D" id="3.90.550.10">
    <property type="entry name" value="Spore Coat Polysaccharide Biosynthesis Protein SpsA, Chain A"/>
    <property type="match status" value="1"/>
</dbReference>
<name>A0ABZ2NK32_9BACI</name>
<protein>
    <submittedName>
        <fullName evidence="2">Glycosyltransferase family A protein</fullName>
        <ecNumber evidence="2">2.4.-.-</ecNumber>
    </submittedName>
</protein>
<evidence type="ECO:0000313" key="3">
    <source>
        <dbReference type="Proteomes" id="UP001377337"/>
    </source>
</evidence>
<dbReference type="InterPro" id="IPR001173">
    <property type="entry name" value="Glyco_trans_2-like"/>
</dbReference>
<dbReference type="InterPro" id="IPR050834">
    <property type="entry name" value="Glycosyltransf_2"/>
</dbReference>
<dbReference type="PANTHER" id="PTHR43685">
    <property type="entry name" value="GLYCOSYLTRANSFERASE"/>
    <property type="match status" value="1"/>
</dbReference>
<dbReference type="CDD" id="cd00761">
    <property type="entry name" value="Glyco_tranf_GTA_type"/>
    <property type="match status" value="1"/>
</dbReference>
<dbReference type="SUPFAM" id="SSF53448">
    <property type="entry name" value="Nucleotide-diphospho-sugar transferases"/>
    <property type="match status" value="1"/>
</dbReference>
<feature type="domain" description="Glycosyltransferase 2-like" evidence="1">
    <location>
        <begin position="6"/>
        <end position="173"/>
    </location>
</feature>
<keyword evidence="2" id="KW-0328">Glycosyltransferase</keyword>
<dbReference type="InterPro" id="IPR029044">
    <property type="entry name" value="Nucleotide-diphossugar_trans"/>
</dbReference>
<organism evidence="2 3">
    <name type="scientific">Metabacillus sediminis</name>
    <dbReference type="NCBI Taxonomy" id="3117746"/>
    <lineage>
        <taxon>Bacteria</taxon>
        <taxon>Bacillati</taxon>
        <taxon>Bacillota</taxon>
        <taxon>Bacilli</taxon>
        <taxon>Bacillales</taxon>
        <taxon>Bacillaceae</taxon>
        <taxon>Metabacillus</taxon>
    </lineage>
</organism>
<dbReference type="RefSeq" id="WP_338781077.1">
    <property type="nucleotide sequence ID" value="NZ_CP147407.1"/>
</dbReference>
<gene>
    <name evidence="2" type="ORF">WCV65_06750</name>
</gene>
<evidence type="ECO:0000313" key="2">
    <source>
        <dbReference type="EMBL" id="WXB98171.1"/>
    </source>
</evidence>
<keyword evidence="3" id="KW-1185">Reference proteome</keyword>
<dbReference type="EMBL" id="CP147407">
    <property type="protein sequence ID" value="WXB98171.1"/>
    <property type="molecule type" value="Genomic_DNA"/>
</dbReference>
<evidence type="ECO:0000259" key="1">
    <source>
        <dbReference type="Pfam" id="PF00535"/>
    </source>
</evidence>
<dbReference type="PANTHER" id="PTHR43685:SF2">
    <property type="entry name" value="GLYCOSYLTRANSFERASE 2-LIKE DOMAIN-CONTAINING PROTEIN"/>
    <property type="match status" value="1"/>
</dbReference>
<dbReference type="Pfam" id="PF00535">
    <property type="entry name" value="Glycos_transf_2"/>
    <property type="match status" value="1"/>
</dbReference>